<dbReference type="OrthoDB" id="6425141at2759"/>
<keyword evidence="3" id="KW-0677">Repeat</keyword>
<sequence length="236" mass="25448">MYPSGASAQTRCLDEKAAAQAGPMLVGAFVKQCAADGSYETTQCHGSTGYCYCARPDTGDVFQETAYRAWQGSQHDCGSYWTAQGLLLTDDGPTVALSPERFNFDVVQPRPTNIPSPAAGSLDDILNCAEEITNCTAPALQTITRIFAPGAPQPGEAELRQLCQLYPEMDKCVKDASRTVECMATGQDQYEQYKSQASSEPPEVCEEYTSVAARCRLCVDVLFGALLTALLVGWRG</sequence>
<dbReference type="PANTHER" id="PTHR12352">
    <property type="entry name" value="SECRETED MODULAR CALCIUM-BINDING PROTEIN"/>
    <property type="match status" value="1"/>
</dbReference>
<comment type="subcellular location">
    <subcellularLocation>
        <location evidence="1">Secreted</location>
    </subcellularLocation>
</comment>
<evidence type="ECO:0000256" key="3">
    <source>
        <dbReference type="ARBA" id="ARBA00022737"/>
    </source>
</evidence>
<dbReference type="PROSITE" id="PS00484">
    <property type="entry name" value="THYROGLOBULIN_1_1"/>
    <property type="match status" value="1"/>
</dbReference>
<proteinExistence type="predicted"/>
<gene>
    <name evidence="8" type="primary">LOC109470569</name>
</gene>
<keyword evidence="4 5" id="KW-1015">Disulfide bond</keyword>
<dbReference type="RefSeq" id="XP_019625092.1">
    <property type="nucleotide sequence ID" value="XM_019769533.1"/>
</dbReference>
<name>A0A6P4Z1Y6_BRABE</name>
<keyword evidence="7" id="KW-1185">Reference proteome</keyword>
<reference evidence="8" key="1">
    <citation type="submission" date="2025-08" db="UniProtKB">
        <authorList>
            <consortium name="RefSeq"/>
        </authorList>
    </citation>
    <scope>IDENTIFICATION</scope>
    <source>
        <tissue evidence="8">Gonad</tissue>
    </source>
</reference>
<dbReference type="GO" id="GO:0005604">
    <property type="term" value="C:basement membrane"/>
    <property type="evidence" value="ECO:0007669"/>
    <property type="project" value="TreeGrafter"/>
</dbReference>
<evidence type="ECO:0000256" key="2">
    <source>
        <dbReference type="ARBA" id="ARBA00022525"/>
    </source>
</evidence>
<protein>
    <submittedName>
        <fullName evidence="8">Uncharacterized protein LOC109470569</fullName>
    </submittedName>
</protein>
<dbReference type="InterPro" id="IPR000716">
    <property type="entry name" value="Thyroglobulin_1"/>
</dbReference>
<dbReference type="GeneID" id="109470569"/>
<organism evidence="7 8">
    <name type="scientific">Branchiostoma belcheri</name>
    <name type="common">Amphioxus</name>
    <dbReference type="NCBI Taxonomy" id="7741"/>
    <lineage>
        <taxon>Eukaryota</taxon>
        <taxon>Metazoa</taxon>
        <taxon>Chordata</taxon>
        <taxon>Cephalochordata</taxon>
        <taxon>Leptocardii</taxon>
        <taxon>Amphioxiformes</taxon>
        <taxon>Branchiostomatidae</taxon>
        <taxon>Branchiostoma</taxon>
    </lineage>
</organism>
<dbReference type="InterPro" id="IPR051950">
    <property type="entry name" value="Dev_reg/Prot_inhib"/>
</dbReference>
<evidence type="ECO:0000256" key="4">
    <source>
        <dbReference type="ARBA" id="ARBA00023157"/>
    </source>
</evidence>
<dbReference type="Pfam" id="PF00086">
    <property type="entry name" value="Thyroglobulin_1"/>
    <property type="match status" value="1"/>
</dbReference>
<evidence type="ECO:0000259" key="6">
    <source>
        <dbReference type="PROSITE" id="PS51162"/>
    </source>
</evidence>
<dbReference type="GO" id="GO:0007160">
    <property type="term" value="P:cell-matrix adhesion"/>
    <property type="evidence" value="ECO:0007669"/>
    <property type="project" value="TreeGrafter"/>
</dbReference>
<comment type="caution">
    <text evidence="5">Lacks conserved residue(s) required for the propagation of feature annotation.</text>
</comment>
<dbReference type="SUPFAM" id="SSF57610">
    <property type="entry name" value="Thyroglobulin type-1 domain"/>
    <property type="match status" value="1"/>
</dbReference>
<evidence type="ECO:0000313" key="7">
    <source>
        <dbReference type="Proteomes" id="UP000515135"/>
    </source>
</evidence>
<dbReference type="Proteomes" id="UP000515135">
    <property type="component" value="Unplaced"/>
</dbReference>
<dbReference type="PANTHER" id="PTHR12352:SF3">
    <property type="entry name" value="NIDOGEN-2"/>
    <property type="match status" value="1"/>
</dbReference>
<dbReference type="GO" id="GO:0005615">
    <property type="term" value="C:extracellular space"/>
    <property type="evidence" value="ECO:0007669"/>
    <property type="project" value="TreeGrafter"/>
</dbReference>
<evidence type="ECO:0000256" key="1">
    <source>
        <dbReference type="ARBA" id="ARBA00004613"/>
    </source>
</evidence>
<dbReference type="CDD" id="cd00191">
    <property type="entry name" value="TY"/>
    <property type="match status" value="1"/>
</dbReference>
<accession>A0A6P4Z1Y6</accession>
<feature type="disulfide bond" evidence="5">
    <location>
        <begin position="44"/>
        <end position="51"/>
    </location>
</feature>
<keyword evidence="2" id="KW-0964">Secreted</keyword>
<dbReference type="Gene3D" id="4.10.800.10">
    <property type="entry name" value="Thyroglobulin type-1"/>
    <property type="match status" value="1"/>
</dbReference>
<dbReference type="InterPro" id="IPR036857">
    <property type="entry name" value="Thyroglobulin_1_sf"/>
</dbReference>
<dbReference type="SMART" id="SM00211">
    <property type="entry name" value="TY"/>
    <property type="match status" value="1"/>
</dbReference>
<dbReference type="KEGG" id="bbel:109470569"/>
<evidence type="ECO:0000313" key="8">
    <source>
        <dbReference type="RefSeq" id="XP_019625092.1"/>
    </source>
</evidence>
<feature type="domain" description="Thyroglobulin type-1" evidence="6">
    <location>
        <begin position="9"/>
        <end position="77"/>
    </location>
</feature>
<evidence type="ECO:0000256" key="5">
    <source>
        <dbReference type="PROSITE-ProRule" id="PRU00500"/>
    </source>
</evidence>
<dbReference type="PROSITE" id="PS51162">
    <property type="entry name" value="THYROGLOBULIN_1_2"/>
    <property type="match status" value="1"/>
</dbReference>
<dbReference type="AlphaFoldDB" id="A0A6P4Z1Y6"/>